<keyword evidence="2" id="KW-0560">Oxidoreductase</keyword>
<evidence type="ECO:0000313" key="4">
    <source>
        <dbReference type="Proteomes" id="UP000199001"/>
    </source>
</evidence>
<dbReference type="Gene3D" id="3.40.50.720">
    <property type="entry name" value="NAD(P)-binding Rossmann-like Domain"/>
    <property type="match status" value="1"/>
</dbReference>
<name>A0A1C6UF98_9ACTN</name>
<comment type="similarity">
    <text evidence="1">Belongs to the short-chain dehydrogenases/reductases (SDR) family.</text>
</comment>
<evidence type="ECO:0000256" key="1">
    <source>
        <dbReference type="ARBA" id="ARBA00006484"/>
    </source>
</evidence>
<dbReference type="PROSITE" id="PS00061">
    <property type="entry name" value="ADH_SHORT"/>
    <property type="match status" value="1"/>
</dbReference>
<dbReference type="GO" id="GO:0016491">
    <property type="term" value="F:oxidoreductase activity"/>
    <property type="evidence" value="ECO:0007669"/>
    <property type="project" value="UniProtKB-KW"/>
</dbReference>
<dbReference type="PANTHER" id="PTHR42879:SF2">
    <property type="entry name" value="3-OXOACYL-[ACYL-CARRIER-PROTEIN] REDUCTASE FABG"/>
    <property type="match status" value="1"/>
</dbReference>
<gene>
    <name evidence="3" type="ORF">GA0070606_2003</name>
</gene>
<reference evidence="4" key="1">
    <citation type="submission" date="2016-06" db="EMBL/GenBank/DDBJ databases">
        <authorList>
            <person name="Varghese N."/>
            <person name="Submissions Spin"/>
        </authorList>
    </citation>
    <scope>NUCLEOTIDE SEQUENCE [LARGE SCALE GENOMIC DNA]</scope>
    <source>
        <strain evidence="4">DSM 43903</strain>
    </source>
</reference>
<accession>A0A1C6UF98</accession>
<dbReference type="AlphaFoldDB" id="A0A1C6UF98"/>
<dbReference type="Pfam" id="PF13561">
    <property type="entry name" value="adh_short_C2"/>
    <property type="match status" value="1"/>
</dbReference>
<proteinExistence type="inferred from homology"/>
<dbReference type="PRINTS" id="PR00081">
    <property type="entry name" value="GDHRDH"/>
</dbReference>
<sequence>MDLGLDGRRALVTGSSSGIGARIAEMLADEGVTVVVHGRSVPAAETVVQGIRARGGDAEPITVDLLDPDGPQRLAVAAERYLGGVDILVNCAATGLDRPWDDTTEEDWRRLHELNVVTPARLARALVPGMRRRGWGRLIQIASGAATQPQAGSVAYSTTKAGLVNLTTGLARALDRTGITVNTVSPGVIVTPRVEAYVRGLAADQGWGTDWSDIEQRVLAGSIDNPTGRLGTPDDVAALVVFLASPLAGFVNGANHRVDGGAIAVVN</sequence>
<dbReference type="FunFam" id="3.40.50.720:FF:000084">
    <property type="entry name" value="Short-chain dehydrogenase reductase"/>
    <property type="match status" value="1"/>
</dbReference>
<dbReference type="InterPro" id="IPR036291">
    <property type="entry name" value="NAD(P)-bd_dom_sf"/>
</dbReference>
<dbReference type="STRING" id="47855.GA0070606_2003"/>
<evidence type="ECO:0000256" key="2">
    <source>
        <dbReference type="ARBA" id="ARBA00023002"/>
    </source>
</evidence>
<dbReference type="Proteomes" id="UP000199001">
    <property type="component" value="Unassembled WGS sequence"/>
</dbReference>
<dbReference type="SUPFAM" id="SSF51735">
    <property type="entry name" value="NAD(P)-binding Rossmann-fold domains"/>
    <property type="match status" value="1"/>
</dbReference>
<protein>
    <submittedName>
        <fullName evidence="3">Short-chain dehydrogenase</fullName>
    </submittedName>
</protein>
<dbReference type="PRINTS" id="PR00080">
    <property type="entry name" value="SDRFAMILY"/>
</dbReference>
<dbReference type="OrthoDB" id="3210335at2"/>
<dbReference type="EMBL" id="FMHZ01000002">
    <property type="protein sequence ID" value="SCL52716.1"/>
    <property type="molecule type" value="Genomic_DNA"/>
</dbReference>
<evidence type="ECO:0000313" key="3">
    <source>
        <dbReference type="EMBL" id="SCL52716.1"/>
    </source>
</evidence>
<dbReference type="InterPro" id="IPR020904">
    <property type="entry name" value="Sc_DH/Rdtase_CS"/>
</dbReference>
<dbReference type="InterPro" id="IPR050259">
    <property type="entry name" value="SDR"/>
</dbReference>
<keyword evidence="4" id="KW-1185">Reference proteome</keyword>
<dbReference type="RefSeq" id="WP_091097044.1">
    <property type="nucleotide sequence ID" value="NZ_FMHZ01000002.1"/>
</dbReference>
<dbReference type="InterPro" id="IPR002347">
    <property type="entry name" value="SDR_fam"/>
</dbReference>
<dbReference type="GO" id="GO:0032787">
    <property type="term" value="P:monocarboxylic acid metabolic process"/>
    <property type="evidence" value="ECO:0007669"/>
    <property type="project" value="UniProtKB-ARBA"/>
</dbReference>
<organism evidence="3 4">
    <name type="scientific">Micromonospora citrea</name>
    <dbReference type="NCBI Taxonomy" id="47855"/>
    <lineage>
        <taxon>Bacteria</taxon>
        <taxon>Bacillati</taxon>
        <taxon>Actinomycetota</taxon>
        <taxon>Actinomycetes</taxon>
        <taxon>Micromonosporales</taxon>
        <taxon>Micromonosporaceae</taxon>
        <taxon>Micromonospora</taxon>
    </lineage>
</organism>
<dbReference type="PANTHER" id="PTHR42879">
    <property type="entry name" value="3-OXOACYL-(ACYL-CARRIER-PROTEIN) REDUCTASE"/>
    <property type="match status" value="1"/>
</dbReference>